<dbReference type="Gene3D" id="1.10.287.460">
    <property type="entry name" value="Peptidyl-prolyl cis-trans isomerase, FKBP-type, N-terminal domain"/>
    <property type="match status" value="2"/>
</dbReference>
<comment type="similarity">
    <text evidence="2 6">Belongs to the FKBP-type PPIase family.</text>
</comment>
<evidence type="ECO:0000256" key="7">
    <source>
        <dbReference type="SAM" id="SignalP"/>
    </source>
</evidence>
<dbReference type="EC" id="5.2.1.8" evidence="6"/>
<evidence type="ECO:0000313" key="10">
    <source>
        <dbReference type="Proteomes" id="UP000673447"/>
    </source>
</evidence>
<reference evidence="9" key="2">
    <citation type="submission" date="2021-03" db="EMBL/GenBank/DDBJ databases">
        <authorList>
            <person name="Cao W."/>
        </authorList>
    </citation>
    <scope>NUCLEOTIDE SEQUENCE</scope>
    <source>
        <strain evidence="9">110414</strain>
    </source>
</reference>
<reference evidence="9" key="1">
    <citation type="journal article" date="2016" name="Int. J. Syst. Evol. Microbiol.">
        <title>Pseudoxanthomonas helianthi sp. nov., isolated from roots of Jerusalem artichoke (Helianthus tuberosus).</title>
        <authorList>
            <person name="Kittiwongwattana C."/>
            <person name="Thawai C."/>
        </authorList>
    </citation>
    <scope>NUCLEOTIDE SEQUENCE</scope>
    <source>
        <strain evidence="9">110414</strain>
    </source>
</reference>
<evidence type="ECO:0000256" key="6">
    <source>
        <dbReference type="RuleBase" id="RU003915"/>
    </source>
</evidence>
<dbReference type="PANTHER" id="PTHR43811">
    <property type="entry name" value="FKBP-TYPE PEPTIDYL-PROLYL CIS-TRANS ISOMERASE FKPA"/>
    <property type="match status" value="1"/>
</dbReference>
<organism evidence="9 10">
    <name type="scientific">Pseudoxanthomonas helianthi</name>
    <dbReference type="NCBI Taxonomy" id="1453541"/>
    <lineage>
        <taxon>Bacteria</taxon>
        <taxon>Pseudomonadati</taxon>
        <taxon>Pseudomonadota</taxon>
        <taxon>Gammaproteobacteria</taxon>
        <taxon>Lysobacterales</taxon>
        <taxon>Lysobacteraceae</taxon>
        <taxon>Pseudoxanthomonas</taxon>
    </lineage>
</organism>
<dbReference type="Pfam" id="PF01346">
    <property type="entry name" value="FKBP_N"/>
    <property type="match status" value="2"/>
</dbReference>
<sequence>MKQSVFGLAAWVALAAALLAGNSVAQDKTTLATEREKLSYAIGLDVARSFAPISQQIDVASMEKAVKNAFAGGQPLQSEAEAKATDDALRKSMMAVQGAAPGTLPPAVDKTKVGLMLGDRAVGPGLARIKDEIDLPLVMQAVRTAFANGKLLLTPEEAQATLQAFGQRQQSQAGAKNRAEGIAFLAKNKTQKGVITTPSGLQYMVLRAGNGARPLPSSTVQVNYEGKLLDGTVFDSSYKRGQPATFPLTGVIAGWTEGIPLMSVGAKYRFWIPSELAYGPGGQPQGGIGPDAALTFDVELLGVQ</sequence>
<keyword evidence="3 5" id="KW-0697">Rotamase</keyword>
<dbReference type="RefSeq" id="WP_210537083.1">
    <property type="nucleotide sequence ID" value="NZ_JAGKTC010000003.1"/>
</dbReference>
<gene>
    <name evidence="9" type="ORF">J5837_12370</name>
</gene>
<evidence type="ECO:0000256" key="3">
    <source>
        <dbReference type="ARBA" id="ARBA00023110"/>
    </source>
</evidence>
<keyword evidence="4 5" id="KW-0413">Isomerase</keyword>
<dbReference type="InterPro" id="IPR001179">
    <property type="entry name" value="PPIase_FKBP_dom"/>
</dbReference>
<dbReference type="EMBL" id="JAGKTC010000003">
    <property type="protein sequence ID" value="MBP3985202.1"/>
    <property type="molecule type" value="Genomic_DNA"/>
</dbReference>
<dbReference type="InterPro" id="IPR000774">
    <property type="entry name" value="PPIase_FKBP_N"/>
</dbReference>
<evidence type="ECO:0000256" key="1">
    <source>
        <dbReference type="ARBA" id="ARBA00000971"/>
    </source>
</evidence>
<dbReference type="Proteomes" id="UP000673447">
    <property type="component" value="Unassembled WGS sequence"/>
</dbReference>
<keyword evidence="7" id="KW-0732">Signal</keyword>
<dbReference type="SUPFAM" id="SSF54534">
    <property type="entry name" value="FKBP-like"/>
    <property type="match status" value="1"/>
</dbReference>
<comment type="caution">
    <text evidence="9">The sequence shown here is derived from an EMBL/GenBank/DDBJ whole genome shotgun (WGS) entry which is preliminary data.</text>
</comment>
<dbReference type="Gene3D" id="3.10.50.40">
    <property type="match status" value="1"/>
</dbReference>
<keyword evidence="10" id="KW-1185">Reference proteome</keyword>
<evidence type="ECO:0000256" key="5">
    <source>
        <dbReference type="PROSITE-ProRule" id="PRU00277"/>
    </source>
</evidence>
<dbReference type="Pfam" id="PF00254">
    <property type="entry name" value="FKBP_C"/>
    <property type="match status" value="1"/>
</dbReference>
<comment type="catalytic activity">
    <reaction evidence="1 5 6">
        <text>[protein]-peptidylproline (omega=180) = [protein]-peptidylproline (omega=0)</text>
        <dbReference type="Rhea" id="RHEA:16237"/>
        <dbReference type="Rhea" id="RHEA-COMP:10747"/>
        <dbReference type="Rhea" id="RHEA-COMP:10748"/>
        <dbReference type="ChEBI" id="CHEBI:83833"/>
        <dbReference type="ChEBI" id="CHEBI:83834"/>
        <dbReference type="EC" id="5.2.1.8"/>
    </reaction>
</comment>
<dbReference type="PANTHER" id="PTHR43811:SF57">
    <property type="entry name" value="FKBP-TYPE PEPTIDYL-PROLYL CIS-TRANS ISOMERASE FKPA-RELATED"/>
    <property type="match status" value="1"/>
</dbReference>
<feature type="chain" id="PRO_5037465574" description="Peptidyl-prolyl cis-trans isomerase" evidence="7">
    <location>
        <begin position="26"/>
        <end position="304"/>
    </location>
</feature>
<evidence type="ECO:0000313" key="9">
    <source>
        <dbReference type="EMBL" id="MBP3985202.1"/>
    </source>
</evidence>
<feature type="domain" description="PPIase FKBP-type" evidence="8">
    <location>
        <begin position="217"/>
        <end position="304"/>
    </location>
</feature>
<feature type="signal peptide" evidence="7">
    <location>
        <begin position="1"/>
        <end position="25"/>
    </location>
</feature>
<evidence type="ECO:0000256" key="4">
    <source>
        <dbReference type="ARBA" id="ARBA00023235"/>
    </source>
</evidence>
<name>A0A941AVN6_9GAMM</name>
<protein>
    <recommendedName>
        <fullName evidence="6">Peptidyl-prolyl cis-trans isomerase</fullName>
        <ecNumber evidence="6">5.2.1.8</ecNumber>
    </recommendedName>
</protein>
<dbReference type="InterPro" id="IPR046357">
    <property type="entry name" value="PPIase_dom_sf"/>
</dbReference>
<dbReference type="AlphaFoldDB" id="A0A941AVN6"/>
<evidence type="ECO:0000259" key="8">
    <source>
        <dbReference type="PROSITE" id="PS50059"/>
    </source>
</evidence>
<proteinExistence type="inferred from homology"/>
<dbReference type="GO" id="GO:0003755">
    <property type="term" value="F:peptidyl-prolyl cis-trans isomerase activity"/>
    <property type="evidence" value="ECO:0007669"/>
    <property type="project" value="UniProtKB-UniRule"/>
</dbReference>
<accession>A0A941AVN6</accession>
<dbReference type="PROSITE" id="PS50059">
    <property type="entry name" value="FKBP_PPIASE"/>
    <property type="match status" value="1"/>
</dbReference>
<evidence type="ECO:0000256" key="2">
    <source>
        <dbReference type="ARBA" id="ARBA00006577"/>
    </source>
</evidence>
<dbReference type="InterPro" id="IPR036944">
    <property type="entry name" value="PPIase_FKBP_N_sf"/>
</dbReference>
<dbReference type="GO" id="GO:0006457">
    <property type="term" value="P:protein folding"/>
    <property type="evidence" value="ECO:0007669"/>
    <property type="project" value="InterPro"/>
</dbReference>